<dbReference type="GO" id="GO:0005886">
    <property type="term" value="C:plasma membrane"/>
    <property type="evidence" value="ECO:0007669"/>
    <property type="project" value="UniProtKB-SubCell"/>
</dbReference>
<sequence length="299" mass="32160">MAERPVRVAAIVTDSSSLDETVIEASQRLDDERGIATVLCPDRAVASRVQTVVNNHGWEAAVEIVSPFSVERLTTRLLTERPDVVVVDPAAPVAIADLRSRTADAPIRVYPPSSAHARRRRRLRRAPGLAQGVTIFGLAFAFYLLLGHVNAFDVVTGIACAAAVARLLSRVTFTAAPTVQRTLPRLARATLFVPYLVWEIAKANLWLAVVLVDPRLPIDPSVENVAIEAESSLERAVLANSITLTPGTVAVDVGESSLVVHTLTASARGALRDGTLERAVRFVFGGRQRARANGGRVDE</sequence>
<dbReference type="AlphaFoldDB" id="A0ABD6CH89"/>
<organism evidence="7 8">
    <name type="scientific">Halorientalis brevis</name>
    <dbReference type="NCBI Taxonomy" id="1126241"/>
    <lineage>
        <taxon>Archaea</taxon>
        <taxon>Methanobacteriati</taxon>
        <taxon>Methanobacteriota</taxon>
        <taxon>Stenosarchaea group</taxon>
        <taxon>Halobacteria</taxon>
        <taxon>Halobacteriales</taxon>
        <taxon>Haloarculaceae</taxon>
        <taxon>Halorientalis</taxon>
    </lineage>
</organism>
<evidence type="ECO:0000256" key="6">
    <source>
        <dbReference type="SAM" id="Phobius"/>
    </source>
</evidence>
<protein>
    <submittedName>
        <fullName evidence="7">Na+/H+ antiporter subunit E</fullName>
    </submittedName>
</protein>
<evidence type="ECO:0000313" key="8">
    <source>
        <dbReference type="Proteomes" id="UP001597119"/>
    </source>
</evidence>
<keyword evidence="8" id="KW-1185">Reference proteome</keyword>
<keyword evidence="2" id="KW-1003">Cell membrane</keyword>
<evidence type="ECO:0000313" key="7">
    <source>
        <dbReference type="EMBL" id="MFD1589419.1"/>
    </source>
</evidence>
<name>A0ABD6CH89_9EURY</name>
<dbReference type="InterPro" id="IPR002758">
    <property type="entry name" value="Cation_antiport_E"/>
</dbReference>
<evidence type="ECO:0000256" key="5">
    <source>
        <dbReference type="ARBA" id="ARBA00023136"/>
    </source>
</evidence>
<dbReference type="PANTHER" id="PTHR34584">
    <property type="entry name" value="NA(+)/H(+) ANTIPORTER SUBUNIT E1"/>
    <property type="match status" value="1"/>
</dbReference>
<dbReference type="EMBL" id="JBHUDJ010000015">
    <property type="protein sequence ID" value="MFD1589419.1"/>
    <property type="molecule type" value="Genomic_DNA"/>
</dbReference>
<accession>A0ABD6CH89</accession>
<dbReference type="Pfam" id="PF01899">
    <property type="entry name" value="MNHE"/>
    <property type="match status" value="1"/>
</dbReference>
<evidence type="ECO:0000256" key="1">
    <source>
        <dbReference type="ARBA" id="ARBA00004651"/>
    </source>
</evidence>
<reference evidence="7 8" key="1">
    <citation type="journal article" date="2019" name="Int. J. Syst. Evol. Microbiol.">
        <title>The Global Catalogue of Microorganisms (GCM) 10K type strain sequencing project: providing services to taxonomists for standard genome sequencing and annotation.</title>
        <authorList>
            <consortium name="The Broad Institute Genomics Platform"/>
            <consortium name="The Broad Institute Genome Sequencing Center for Infectious Disease"/>
            <person name="Wu L."/>
            <person name="Ma J."/>
        </authorList>
    </citation>
    <scope>NUCLEOTIDE SEQUENCE [LARGE SCALE GENOMIC DNA]</scope>
    <source>
        <strain evidence="7 8">CGMCC 1.12125</strain>
    </source>
</reference>
<evidence type="ECO:0000256" key="4">
    <source>
        <dbReference type="ARBA" id="ARBA00022989"/>
    </source>
</evidence>
<keyword evidence="3 6" id="KW-0812">Transmembrane</keyword>
<keyword evidence="4 6" id="KW-1133">Transmembrane helix</keyword>
<dbReference type="RefSeq" id="WP_379815077.1">
    <property type="nucleotide sequence ID" value="NZ_JBHUDJ010000015.1"/>
</dbReference>
<feature type="transmembrane region" description="Helical" evidence="6">
    <location>
        <begin position="128"/>
        <end position="145"/>
    </location>
</feature>
<gene>
    <name evidence="7" type="ORF">ACFR9U_20785</name>
</gene>
<dbReference type="PANTHER" id="PTHR34584:SF1">
    <property type="entry name" value="NA(+)_H(+) ANTIPORTER SUBUNIT E1"/>
    <property type="match status" value="1"/>
</dbReference>
<evidence type="ECO:0000256" key="3">
    <source>
        <dbReference type="ARBA" id="ARBA00022692"/>
    </source>
</evidence>
<comment type="subcellular location">
    <subcellularLocation>
        <location evidence="1">Cell membrane</location>
        <topology evidence="1">Multi-pass membrane protein</topology>
    </subcellularLocation>
</comment>
<dbReference type="Proteomes" id="UP001597119">
    <property type="component" value="Unassembled WGS sequence"/>
</dbReference>
<comment type="caution">
    <text evidence="7">The sequence shown here is derived from an EMBL/GenBank/DDBJ whole genome shotgun (WGS) entry which is preliminary data.</text>
</comment>
<evidence type="ECO:0000256" key="2">
    <source>
        <dbReference type="ARBA" id="ARBA00022475"/>
    </source>
</evidence>
<proteinExistence type="predicted"/>
<keyword evidence="5 6" id="KW-0472">Membrane</keyword>